<sequence>MTLQRRESFYGRTTKKSFSFIHSTPFTTKIWQLVYTMKPRCKRKKPDIQLIKLVRLLVTVSFATYYFAVA</sequence>
<evidence type="ECO:0000313" key="3">
    <source>
        <dbReference type="Proteomes" id="UP000256708"/>
    </source>
</evidence>
<comment type="caution">
    <text evidence="2">The sequence shown here is derived from an EMBL/GenBank/DDBJ whole genome shotgun (WGS) entry which is preliminary data.</text>
</comment>
<evidence type="ECO:0008006" key="4">
    <source>
        <dbReference type="Google" id="ProtNLM"/>
    </source>
</evidence>
<reference evidence="3" key="1">
    <citation type="submission" date="2018-08" db="EMBL/GenBank/DDBJ databases">
        <authorList>
            <person name="Liu Z.-W."/>
            <person name="Du Z.-J."/>
        </authorList>
    </citation>
    <scope>NUCLEOTIDE SEQUENCE [LARGE SCALE GENOMIC DNA]</scope>
    <source>
        <strain evidence="3">H4X</strain>
    </source>
</reference>
<keyword evidence="1" id="KW-1133">Transmembrane helix</keyword>
<evidence type="ECO:0000313" key="2">
    <source>
        <dbReference type="EMBL" id="RDV16393.1"/>
    </source>
</evidence>
<evidence type="ECO:0000256" key="1">
    <source>
        <dbReference type="SAM" id="Phobius"/>
    </source>
</evidence>
<keyword evidence="3" id="KW-1185">Reference proteome</keyword>
<feature type="transmembrane region" description="Helical" evidence="1">
    <location>
        <begin position="50"/>
        <end position="68"/>
    </location>
</feature>
<gene>
    <name evidence="2" type="ORF">DXT99_04105</name>
</gene>
<protein>
    <recommendedName>
        <fullName evidence="4">Transmembrane protein</fullName>
    </recommendedName>
</protein>
<keyword evidence="1" id="KW-0812">Transmembrane</keyword>
<dbReference type="AlphaFoldDB" id="A0A3D8LG59"/>
<organism evidence="2 3">
    <name type="scientific">Pontibacter diazotrophicus</name>
    <dbReference type="NCBI Taxonomy" id="1400979"/>
    <lineage>
        <taxon>Bacteria</taxon>
        <taxon>Pseudomonadati</taxon>
        <taxon>Bacteroidota</taxon>
        <taxon>Cytophagia</taxon>
        <taxon>Cytophagales</taxon>
        <taxon>Hymenobacteraceae</taxon>
        <taxon>Pontibacter</taxon>
    </lineage>
</organism>
<keyword evidence="1" id="KW-0472">Membrane</keyword>
<name>A0A3D8LG59_9BACT</name>
<proteinExistence type="predicted"/>
<dbReference type="EMBL" id="QRGR01000004">
    <property type="protein sequence ID" value="RDV16393.1"/>
    <property type="molecule type" value="Genomic_DNA"/>
</dbReference>
<accession>A0A3D8LG59</accession>
<dbReference type="Proteomes" id="UP000256708">
    <property type="component" value="Unassembled WGS sequence"/>
</dbReference>